<protein>
    <recommendedName>
        <fullName evidence="2">DUF7144 domain-containing protein</fullName>
    </recommendedName>
</protein>
<evidence type="ECO:0000259" key="2">
    <source>
        <dbReference type="Pfam" id="PF23636"/>
    </source>
</evidence>
<proteinExistence type="predicted"/>
<name>A0ABP9EFN2_9ACTN</name>
<gene>
    <name evidence="3" type="ORF">GCM10023235_63540</name>
</gene>
<evidence type="ECO:0000256" key="1">
    <source>
        <dbReference type="SAM" id="Phobius"/>
    </source>
</evidence>
<dbReference type="EMBL" id="BAABIS010000001">
    <property type="protein sequence ID" value="GAA4875473.1"/>
    <property type="molecule type" value="Genomic_DNA"/>
</dbReference>
<dbReference type="InterPro" id="IPR055568">
    <property type="entry name" value="DUF7144"/>
</dbReference>
<sequence>MAAPPPPAAPRRNLLPFAGVALVLLALFNGLDAMAALTDSKVLTGTDRYVFGDLHSLGWTVLALAIAQGLAGIRLLTGDLPSRWFPTAVLCADLFVQFVFLPSYPVWSLLIIAIDVVALWAVLTAPDPR</sequence>
<dbReference type="Pfam" id="PF23636">
    <property type="entry name" value="DUF7144"/>
    <property type="match status" value="1"/>
</dbReference>
<evidence type="ECO:0000313" key="3">
    <source>
        <dbReference type="EMBL" id="GAA4875473.1"/>
    </source>
</evidence>
<evidence type="ECO:0000313" key="4">
    <source>
        <dbReference type="Proteomes" id="UP001501752"/>
    </source>
</evidence>
<reference evidence="4" key="1">
    <citation type="journal article" date="2019" name="Int. J. Syst. Evol. Microbiol.">
        <title>The Global Catalogue of Microorganisms (GCM) 10K type strain sequencing project: providing services to taxonomists for standard genome sequencing and annotation.</title>
        <authorList>
            <consortium name="The Broad Institute Genomics Platform"/>
            <consortium name="The Broad Institute Genome Sequencing Center for Infectious Disease"/>
            <person name="Wu L."/>
            <person name="Ma J."/>
        </authorList>
    </citation>
    <scope>NUCLEOTIDE SEQUENCE [LARGE SCALE GENOMIC DNA]</scope>
    <source>
        <strain evidence="4">JCM 13006</strain>
    </source>
</reference>
<dbReference type="RefSeq" id="WP_345700340.1">
    <property type="nucleotide sequence ID" value="NZ_BAABIS010000001.1"/>
</dbReference>
<feature type="transmembrane region" description="Helical" evidence="1">
    <location>
        <begin position="84"/>
        <end position="100"/>
    </location>
</feature>
<keyword evidence="1" id="KW-0472">Membrane</keyword>
<keyword evidence="1" id="KW-0812">Transmembrane</keyword>
<accession>A0ABP9EFN2</accession>
<feature type="domain" description="DUF7144" evidence="2">
    <location>
        <begin position="16"/>
        <end position="125"/>
    </location>
</feature>
<feature type="transmembrane region" description="Helical" evidence="1">
    <location>
        <begin position="106"/>
        <end position="125"/>
    </location>
</feature>
<keyword evidence="1" id="KW-1133">Transmembrane helix</keyword>
<feature type="transmembrane region" description="Helical" evidence="1">
    <location>
        <begin position="56"/>
        <end position="77"/>
    </location>
</feature>
<organism evidence="3 4">
    <name type="scientific">Kitasatospora terrestris</name>
    <dbReference type="NCBI Taxonomy" id="258051"/>
    <lineage>
        <taxon>Bacteria</taxon>
        <taxon>Bacillati</taxon>
        <taxon>Actinomycetota</taxon>
        <taxon>Actinomycetes</taxon>
        <taxon>Kitasatosporales</taxon>
        <taxon>Streptomycetaceae</taxon>
        <taxon>Kitasatospora</taxon>
    </lineage>
</organism>
<comment type="caution">
    <text evidence="3">The sequence shown here is derived from an EMBL/GenBank/DDBJ whole genome shotgun (WGS) entry which is preliminary data.</text>
</comment>
<dbReference type="Proteomes" id="UP001501752">
    <property type="component" value="Unassembled WGS sequence"/>
</dbReference>
<keyword evidence="4" id="KW-1185">Reference proteome</keyword>